<keyword evidence="2" id="KW-1185">Reference proteome</keyword>
<dbReference type="EMBL" id="JARGYT010000047">
    <property type="protein sequence ID" value="MDZ5762416.1"/>
    <property type="molecule type" value="Genomic_DNA"/>
</dbReference>
<evidence type="ECO:0000313" key="2">
    <source>
        <dbReference type="Proteomes" id="UP001293791"/>
    </source>
</evidence>
<protein>
    <submittedName>
        <fullName evidence="1">Uncharacterized protein</fullName>
    </submittedName>
</protein>
<evidence type="ECO:0000313" key="1">
    <source>
        <dbReference type="EMBL" id="MDZ5762416.1"/>
    </source>
</evidence>
<gene>
    <name evidence="1" type="ORF">Cyrtocomes_00796</name>
</gene>
<dbReference type="Proteomes" id="UP001293791">
    <property type="component" value="Unassembled WGS sequence"/>
</dbReference>
<organism evidence="1 2">
    <name type="scientific">Candidatus Cyrtobacter comes</name>
    <dbReference type="NCBI Taxonomy" id="675776"/>
    <lineage>
        <taxon>Bacteria</taxon>
        <taxon>Pseudomonadati</taxon>
        <taxon>Pseudomonadota</taxon>
        <taxon>Alphaproteobacteria</taxon>
        <taxon>Rickettsiales</taxon>
        <taxon>Candidatus Midichloriaceae</taxon>
        <taxon>Candidatus Cyrtobacter</taxon>
    </lineage>
</organism>
<dbReference type="RefSeq" id="WP_322497884.1">
    <property type="nucleotide sequence ID" value="NZ_JARGYT010000047.1"/>
</dbReference>
<name>A0ABU5L8G7_9RICK</name>
<sequence>MKNYVITIFFLPTTVNSLGVDRERYSSGEIISTLASNAGGREFVDWIVVDGPGSGNLQDPMLWVEPWKYNTVTGQLFGKGLEEGVRHAQSIIRGKKTQHILNLEKEELSVSKYNKLKKYGVQLEKDKYLPGIKKEIKKKQGLYHTT</sequence>
<comment type="caution">
    <text evidence="1">The sequence shown here is derived from an EMBL/GenBank/DDBJ whole genome shotgun (WGS) entry which is preliminary data.</text>
</comment>
<proteinExistence type="predicted"/>
<accession>A0ABU5L8G7</accession>
<reference evidence="1 2" key="1">
    <citation type="submission" date="2023-02" db="EMBL/GenBank/DDBJ databases">
        <title>Host association and intracellularity evolved multiple times independently in the Rickettsiales.</title>
        <authorList>
            <person name="Castelli M."/>
            <person name="Nardi T."/>
            <person name="Gammuto L."/>
            <person name="Bellinzona G."/>
            <person name="Sabaneyeva E."/>
            <person name="Potekhin A."/>
            <person name="Serra V."/>
            <person name="Petroni G."/>
            <person name="Sassera D."/>
        </authorList>
    </citation>
    <scope>NUCLEOTIDE SEQUENCE [LARGE SCALE GENOMIC DNA]</scope>
    <source>
        <strain evidence="1 2">BOD18</strain>
    </source>
</reference>